<dbReference type="OrthoDB" id="2417308at2759"/>
<feature type="transmembrane region" description="Helical" evidence="6">
    <location>
        <begin position="53"/>
        <end position="78"/>
    </location>
</feature>
<name>A0A3E2HFS5_SCYLI</name>
<feature type="non-terminal residue" evidence="7">
    <location>
        <position position="570"/>
    </location>
</feature>
<dbReference type="AlphaFoldDB" id="A0A3E2HFS5"/>
<feature type="transmembrane region" description="Helical" evidence="6">
    <location>
        <begin position="176"/>
        <end position="194"/>
    </location>
</feature>
<proteinExistence type="predicted"/>
<sequence length="570" mass="63265">MADIERQAVSPVDSISAVDPNYVVATVQDEKDAKELAIRTGYKQAMKRRWTRWGLLGIVQAMASTWTAQSGALQLAIFEGGPSAMIYGFLLVTVANAIIALSLSELVSCYPTSGGPYYWVGRLAGPKYGRYLSWCVGYFNTFSWIVVTASVCSLTASQLMGCVLIYNPTYDVPRWTLYVVYMVMNIGPTFYAIFLNRTLPYISRFMFFFVCTGCLVSILMMVIAARGHYASTKFVWATWMNGELKFWLGNLVVFKVDEILETGWTNNAACFFTGLINPAYSYGLLDGTIHLCEESEDPERNIPLAILSQVGIGFITGLFYIIAMMYSVSDIQAVLDSPIPNQEVYLQAMQGGRPGAFILQLIILICVTVACLDLQLTQARMTWSFARDGGLPFSGMLSKVNKRFKVPLYAQLFGDAIIIILGFLYLFAEEAYNALVGSALVLSNLSLIIPIAAHLVTWRKVPTPGPFWLGKFGMVINFLTVCFLAFFIIIFNLPYFMPVVGNIADMNWTCAVIGGIFVVSVVMWFIQGRKHYELSTGAPATFDDVLEGQVVEHPVEHPVSESEKGAEKKH</sequence>
<keyword evidence="3 6" id="KW-0812">Transmembrane</keyword>
<dbReference type="Proteomes" id="UP000258309">
    <property type="component" value="Unassembled WGS sequence"/>
</dbReference>
<evidence type="ECO:0000313" key="7">
    <source>
        <dbReference type="EMBL" id="RFU32276.1"/>
    </source>
</evidence>
<organism evidence="7 8">
    <name type="scientific">Scytalidium lignicola</name>
    <name type="common">Hyphomycete</name>
    <dbReference type="NCBI Taxonomy" id="5539"/>
    <lineage>
        <taxon>Eukaryota</taxon>
        <taxon>Fungi</taxon>
        <taxon>Dikarya</taxon>
        <taxon>Ascomycota</taxon>
        <taxon>Pezizomycotina</taxon>
        <taxon>Leotiomycetes</taxon>
        <taxon>Leotiomycetes incertae sedis</taxon>
        <taxon>Scytalidium</taxon>
    </lineage>
</organism>
<evidence type="ECO:0000313" key="8">
    <source>
        <dbReference type="Proteomes" id="UP000258309"/>
    </source>
</evidence>
<dbReference type="GO" id="GO:0016020">
    <property type="term" value="C:membrane"/>
    <property type="evidence" value="ECO:0007669"/>
    <property type="project" value="UniProtKB-SubCell"/>
</dbReference>
<dbReference type="PIRSF" id="PIRSF006060">
    <property type="entry name" value="AA_transporter"/>
    <property type="match status" value="1"/>
</dbReference>
<dbReference type="GO" id="GO:0022857">
    <property type="term" value="F:transmembrane transporter activity"/>
    <property type="evidence" value="ECO:0007669"/>
    <property type="project" value="InterPro"/>
</dbReference>
<feature type="transmembrane region" description="Helical" evidence="6">
    <location>
        <begin position="434"/>
        <end position="456"/>
    </location>
</feature>
<gene>
    <name evidence="7" type="ORF">B7463_g4067</name>
</gene>
<dbReference type="STRING" id="5539.A0A3E2HFS5"/>
<evidence type="ECO:0000256" key="5">
    <source>
        <dbReference type="ARBA" id="ARBA00023136"/>
    </source>
</evidence>
<feature type="transmembrane region" description="Helical" evidence="6">
    <location>
        <begin position="406"/>
        <end position="428"/>
    </location>
</feature>
<keyword evidence="4 6" id="KW-1133">Transmembrane helix</keyword>
<comment type="subcellular location">
    <subcellularLocation>
        <location evidence="1">Membrane</location>
        <topology evidence="1">Multi-pass membrane protein</topology>
    </subcellularLocation>
</comment>
<evidence type="ECO:0000256" key="3">
    <source>
        <dbReference type="ARBA" id="ARBA00022692"/>
    </source>
</evidence>
<accession>A0A3E2HFS5</accession>
<comment type="caution">
    <text evidence="7">The sequence shown here is derived from an EMBL/GenBank/DDBJ whole genome shotgun (WGS) entry which is preliminary data.</text>
</comment>
<keyword evidence="2" id="KW-0813">Transport</keyword>
<dbReference type="PANTHER" id="PTHR45649:SF7">
    <property type="entry name" value="CHOLINE TRANSPORT PROTEIN"/>
    <property type="match status" value="1"/>
</dbReference>
<feature type="transmembrane region" description="Helical" evidence="6">
    <location>
        <begin position="84"/>
        <end position="110"/>
    </location>
</feature>
<dbReference type="Pfam" id="PF13520">
    <property type="entry name" value="AA_permease_2"/>
    <property type="match status" value="1"/>
</dbReference>
<evidence type="ECO:0000256" key="2">
    <source>
        <dbReference type="ARBA" id="ARBA00022448"/>
    </source>
</evidence>
<dbReference type="PANTHER" id="PTHR45649">
    <property type="entry name" value="AMINO-ACID PERMEASE BAT1"/>
    <property type="match status" value="1"/>
</dbReference>
<evidence type="ECO:0000256" key="6">
    <source>
        <dbReference type="SAM" id="Phobius"/>
    </source>
</evidence>
<dbReference type="InterPro" id="IPR002293">
    <property type="entry name" value="AA/rel_permease1"/>
</dbReference>
<feature type="transmembrane region" description="Helical" evidence="6">
    <location>
        <begin position="506"/>
        <end position="526"/>
    </location>
</feature>
<feature type="transmembrane region" description="Helical" evidence="6">
    <location>
        <begin position="306"/>
        <end position="328"/>
    </location>
</feature>
<dbReference type="OMA" id="ACMATRW"/>
<dbReference type="EMBL" id="NCSJ02000058">
    <property type="protein sequence ID" value="RFU32276.1"/>
    <property type="molecule type" value="Genomic_DNA"/>
</dbReference>
<reference evidence="7 8" key="1">
    <citation type="submission" date="2018-05" db="EMBL/GenBank/DDBJ databases">
        <title>Draft genome sequence of Scytalidium lignicola DSM 105466, a ubiquitous saprotrophic fungus.</title>
        <authorList>
            <person name="Buettner E."/>
            <person name="Gebauer A.M."/>
            <person name="Hofrichter M."/>
            <person name="Liers C."/>
            <person name="Kellner H."/>
        </authorList>
    </citation>
    <scope>NUCLEOTIDE SEQUENCE [LARGE SCALE GENOMIC DNA]</scope>
    <source>
        <strain evidence="7 8">DSM 105466</strain>
    </source>
</reference>
<feature type="non-terminal residue" evidence="7">
    <location>
        <position position="1"/>
    </location>
</feature>
<evidence type="ECO:0008006" key="9">
    <source>
        <dbReference type="Google" id="ProtNLM"/>
    </source>
</evidence>
<feature type="transmembrane region" description="Helical" evidence="6">
    <location>
        <begin position="131"/>
        <end position="156"/>
    </location>
</feature>
<evidence type="ECO:0000256" key="4">
    <source>
        <dbReference type="ARBA" id="ARBA00022989"/>
    </source>
</evidence>
<protein>
    <recommendedName>
        <fullName evidence="9">Amino acid permease/ SLC12A domain-containing protein</fullName>
    </recommendedName>
</protein>
<feature type="transmembrane region" description="Helical" evidence="6">
    <location>
        <begin position="355"/>
        <end position="374"/>
    </location>
</feature>
<keyword evidence="5 6" id="KW-0472">Membrane</keyword>
<evidence type="ECO:0000256" key="1">
    <source>
        <dbReference type="ARBA" id="ARBA00004141"/>
    </source>
</evidence>
<dbReference type="Gene3D" id="1.20.1740.10">
    <property type="entry name" value="Amino acid/polyamine transporter I"/>
    <property type="match status" value="1"/>
</dbReference>
<keyword evidence="8" id="KW-1185">Reference proteome</keyword>
<feature type="transmembrane region" description="Helical" evidence="6">
    <location>
        <begin position="468"/>
        <end position="494"/>
    </location>
</feature>
<feature type="transmembrane region" description="Helical" evidence="6">
    <location>
        <begin position="206"/>
        <end position="225"/>
    </location>
</feature>